<dbReference type="EMBL" id="JAPDDP010000035">
    <property type="protein sequence ID" value="MDA0182428.1"/>
    <property type="molecule type" value="Genomic_DNA"/>
</dbReference>
<organism evidence="3 4">
    <name type="scientific">Solirubrobacter phytolaccae</name>
    <dbReference type="NCBI Taxonomy" id="1404360"/>
    <lineage>
        <taxon>Bacteria</taxon>
        <taxon>Bacillati</taxon>
        <taxon>Actinomycetota</taxon>
        <taxon>Thermoleophilia</taxon>
        <taxon>Solirubrobacterales</taxon>
        <taxon>Solirubrobacteraceae</taxon>
        <taxon>Solirubrobacter</taxon>
    </lineage>
</organism>
<comment type="caution">
    <text evidence="3">The sequence shown here is derived from an EMBL/GenBank/DDBJ whole genome shotgun (WGS) entry which is preliminary data.</text>
</comment>
<dbReference type="SMART" id="SM00966">
    <property type="entry name" value="SpoVT_AbrB"/>
    <property type="match status" value="1"/>
</dbReference>
<protein>
    <submittedName>
        <fullName evidence="3">AbrB/MazE/SpoVT family DNA-binding domain-containing protein</fullName>
    </submittedName>
</protein>
<keyword evidence="1 3" id="KW-0238">DNA-binding</keyword>
<dbReference type="Gene3D" id="2.10.260.10">
    <property type="match status" value="1"/>
</dbReference>
<dbReference type="Proteomes" id="UP001147653">
    <property type="component" value="Unassembled WGS sequence"/>
</dbReference>
<dbReference type="GO" id="GO:0003677">
    <property type="term" value="F:DNA binding"/>
    <property type="evidence" value="ECO:0007669"/>
    <property type="project" value="UniProtKB-UniRule"/>
</dbReference>
<dbReference type="SUPFAM" id="SSF89447">
    <property type="entry name" value="AbrB/MazE/MraZ-like"/>
    <property type="match status" value="1"/>
</dbReference>
<dbReference type="PROSITE" id="PS51740">
    <property type="entry name" value="SPOVT_ABRB"/>
    <property type="match status" value="1"/>
</dbReference>
<dbReference type="RefSeq" id="WP_270026794.1">
    <property type="nucleotide sequence ID" value="NZ_JAPDDP010000035.1"/>
</dbReference>
<dbReference type="InterPro" id="IPR007159">
    <property type="entry name" value="SpoVT-AbrB_dom"/>
</dbReference>
<name>A0A9X3N9Q1_9ACTN</name>
<dbReference type="InterPro" id="IPR037914">
    <property type="entry name" value="SpoVT-AbrB_sf"/>
</dbReference>
<gene>
    <name evidence="3" type="ORF">OJ997_19120</name>
</gene>
<evidence type="ECO:0000256" key="1">
    <source>
        <dbReference type="PROSITE-ProRule" id="PRU01076"/>
    </source>
</evidence>
<dbReference type="NCBIfam" id="TIGR01439">
    <property type="entry name" value="lp_hng_hel_AbrB"/>
    <property type="match status" value="1"/>
</dbReference>
<sequence length="72" mass="7960">MSLVSRKNQITIPAEVMREAGLAPGDDVRVRSAGPGRIELVKTNELIGEFAGMLDDSVYPPGYLDEVRSEWR</sequence>
<feature type="domain" description="SpoVT-AbrB" evidence="2">
    <location>
        <begin position="1"/>
        <end position="45"/>
    </location>
</feature>
<evidence type="ECO:0000259" key="2">
    <source>
        <dbReference type="PROSITE" id="PS51740"/>
    </source>
</evidence>
<proteinExistence type="predicted"/>
<evidence type="ECO:0000313" key="3">
    <source>
        <dbReference type="EMBL" id="MDA0182428.1"/>
    </source>
</evidence>
<dbReference type="Pfam" id="PF04014">
    <property type="entry name" value="MazE_antitoxin"/>
    <property type="match status" value="1"/>
</dbReference>
<accession>A0A9X3N9Q1</accession>
<keyword evidence="4" id="KW-1185">Reference proteome</keyword>
<reference evidence="3" key="1">
    <citation type="submission" date="2022-10" db="EMBL/GenBank/DDBJ databases">
        <title>The WGS of Solirubrobacter phytolaccae KCTC 29190.</title>
        <authorList>
            <person name="Jiang Z."/>
        </authorList>
    </citation>
    <scope>NUCLEOTIDE SEQUENCE</scope>
    <source>
        <strain evidence="3">KCTC 29190</strain>
    </source>
</reference>
<dbReference type="AlphaFoldDB" id="A0A9X3N9Q1"/>
<evidence type="ECO:0000313" key="4">
    <source>
        <dbReference type="Proteomes" id="UP001147653"/>
    </source>
</evidence>